<evidence type="ECO:0000256" key="1">
    <source>
        <dbReference type="SAM" id="SignalP"/>
    </source>
</evidence>
<dbReference type="Proteomes" id="UP001244563">
    <property type="component" value="Unassembled WGS sequence"/>
</dbReference>
<gene>
    <name evidence="2" type="ORF">J2T10_003463</name>
</gene>
<organism evidence="2 3">
    <name type="scientific">Paenarthrobacter nicotinovorans</name>
    <name type="common">Arthrobacter nicotinovorans</name>
    <dbReference type="NCBI Taxonomy" id="29320"/>
    <lineage>
        <taxon>Bacteria</taxon>
        <taxon>Bacillati</taxon>
        <taxon>Actinomycetota</taxon>
        <taxon>Actinomycetes</taxon>
        <taxon>Micrococcales</taxon>
        <taxon>Micrococcaceae</taxon>
        <taxon>Paenarthrobacter</taxon>
    </lineage>
</organism>
<evidence type="ECO:0000313" key="3">
    <source>
        <dbReference type="Proteomes" id="UP001244563"/>
    </source>
</evidence>
<reference evidence="2 3" key="1">
    <citation type="submission" date="2023-07" db="EMBL/GenBank/DDBJ databases">
        <title>Sorghum-associated microbial communities from plants grown in Nebraska, USA.</title>
        <authorList>
            <person name="Schachtman D."/>
        </authorList>
    </citation>
    <scope>NUCLEOTIDE SEQUENCE [LARGE SCALE GENOMIC DNA]</scope>
    <source>
        <strain evidence="2 3">CC523</strain>
    </source>
</reference>
<name>A0ABT9TQ63_PAENI</name>
<evidence type="ECO:0000313" key="2">
    <source>
        <dbReference type="EMBL" id="MDQ0103795.1"/>
    </source>
</evidence>
<keyword evidence="3" id="KW-1185">Reference proteome</keyword>
<keyword evidence="1" id="KW-0732">Signal</keyword>
<evidence type="ECO:0008006" key="4">
    <source>
        <dbReference type="Google" id="ProtNLM"/>
    </source>
</evidence>
<dbReference type="EMBL" id="JAUSSW010000011">
    <property type="protein sequence ID" value="MDQ0103795.1"/>
    <property type="molecule type" value="Genomic_DNA"/>
</dbReference>
<protein>
    <recommendedName>
        <fullName evidence="4">PknH-like protein</fullName>
    </recommendedName>
</protein>
<accession>A0ABT9TQ63</accession>
<feature type="signal peptide" evidence="1">
    <location>
        <begin position="1"/>
        <end position="23"/>
    </location>
</feature>
<sequence length="244" mass="24771">MNKNALRGFAVSGLLVMGLTACGGAGTSTDAASAPASETATPTPTTVEFRTYSKAELTKMVGDVRDGKGTRLMVMPDDRLADTLQQVKDLVANSVIEPASCTSFLTGGGIQMEEGATMSIGASASSTAETAYLLSLFSGAAEDKVKAVAENSAKDLAACGDIQMTVMGNAVHASIKALPTSAKTPGAIAYHSTAAGQAGSQEQLFVSTVKSGVVLVAQSTGTKVSDSDLPKLEAMLDQAADLIK</sequence>
<proteinExistence type="predicted"/>
<comment type="caution">
    <text evidence="2">The sequence shown here is derived from an EMBL/GenBank/DDBJ whole genome shotgun (WGS) entry which is preliminary data.</text>
</comment>
<feature type="chain" id="PRO_5047099978" description="PknH-like protein" evidence="1">
    <location>
        <begin position="24"/>
        <end position="244"/>
    </location>
</feature>
<dbReference type="RefSeq" id="WP_306879048.1">
    <property type="nucleotide sequence ID" value="NZ_JAUSSW010000011.1"/>
</dbReference>
<dbReference type="PROSITE" id="PS51257">
    <property type="entry name" value="PROKAR_LIPOPROTEIN"/>
    <property type="match status" value="1"/>
</dbReference>